<evidence type="ECO:0000256" key="1">
    <source>
        <dbReference type="ARBA" id="ARBA00004651"/>
    </source>
</evidence>
<dbReference type="InterPro" id="IPR020846">
    <property type="entry name" value="MFS_dom"/>
</dbReference>
<proteinExistence type="inferred from homology"/>
<feature type="transmembrane region" description="Helical" evidence="9">
    <location>
        <begin position="112"/>
        <end position="129"/>
    </location>
</feature>
<dbReference type="NCBIfam" id="TIGR00924">
    <property type="entry name" value="yjdL_sub1_fam"/>
    <property type="match status" value="1"/>
</dbReference>
<comment type="similarity">
    <text evidence="2 8">Belongs to the major facilitator superfamily. Proton-dependent oligopeptide transporter (POT/PTR) (TC 2.A.17) family.</text>
</comment>
<keyword evidence="7 9" id="KW-0472">Membrane</keyword>
<dbReference type="SUPFAM" id="SSF103473">
    <property type="entry name" value="MFS general substrate transporter"/>
    <property type="match status" value="1"/>
</dbReference>
<dbReference type="InterPro" id="IPR036259">
    <property type="entry name" value="MFS_trans_sf"/>
</dbReference>
<feature type="transmembrane region" description="Helical" evidence="9">
    <location>
        <begin position="51"/>
        <end position="68"/>
    </location>
</feature>
<reference evidence="11 12" key="1">
    <citation type="submission" date="2019-05" db="EMBL/GenBank/DDBJ databases">
        <title>Nakamurella sp. N5BH11, whole genome shotgun sequence.</title>
        <authorList>
            <person name="Tuo L."/>
        </authorList>
    </citation>
    <scope>NUCLEOTIDE SEQUENCE [LARGE SCALE GENOMIC DNA]</scope>
    <source>
        <strain evidence="11 12">N5BH11</strain>
    </source>
</reference>
<dbReference type="PROSITE" id="PS50850">
    <property type="entry name" value="MFS"/>
    <property type="match status" value="1"/>
</dbReference>
<dbReference type="InterPro" id="IPR018456">
    <property type="entry name" value="PTR2_symporter_CS"/>
</dbReference>
<evidence type="ECO:0000256" key="3">
    <source>
        <dbReference type="ARBA" id="ARBA00022448"/>
    </source>
</evidence>
<feature type="transmembrane region" description="Helical" evidence="9">
    <location>
        <begin position="300"/>
        <end position="318"/>
    </location>
</feature>
<dbReference type="GO" id="GO:0005886">
    <property type="term" value="C:plasma membrane"/>
    <property type="evidence" value="ECO:0007669"/>
    <property type="project" value="UniProtKB-SubCell"/>
</dbReference>
<feature type="transmembrane region" description="Helical" evidence="9">
    <location>
        <begin position="268"/>
        <end position="288"/>
    </location>
</feature>
<evidence type="ECO:0000256" key="2">
    <source>
        <dbReference type="ARBA" id="ARBA00005982"/>
    </source>
</evidence>
<dbReference type="GO" id="GO:0006857">
    <property type="term" value="P:oligopeptide transport"/>
    <property type="evidence" value="ECO:0007669"/>
    <property type="project" value="InterPro"/>
</dbReference>
<keyword evidence="6 9" id="KW-1133">Transmembrane helix</keyword>
<comment type="subcellular location">
    <subcellularLocation>
        <location evidence="1">Cell membrane</location>
        <topology evidence="1">Multi-pass membrane protein</topology>
    </subcellularLocation>
    <subcellularLocation>
        <location evidence="8">Membrane</location>
        <topology evidence="8">Multi-pass membrane protein</topology>
    </subcellularLocation>
</comment>
<dbReference type="CDD" id="cd17346">
    <property type="entry name" value="MFS_DtpA_like"/>
    <property type="match status" value="1"/>
</dbReference>
<feature type="transmembrane region" description="Helical" evidence="9">
    <location>
        <begin position="80"/>
        <end position="100"/>
    </location>
</feature>
<feature type="transmembrane region" description="Helical" evidence="9">
    <location>
        <begin position="445"/>
        <end position="466"/>
    </location>
</feature>
<keyword evidence="3 8" id="KW-0813">Transport</keyword>
<evidence type="ECO:0000256" key="5">
    <source>
        <dbReference type="ARBA" id="ARBA00022692"/>
    </source>
</evidence>
<feature type="transmembrane region" description="Helical" evidence="9">
    <location>
        <begin position="346"/>
        <end position="366"/>
    </location>
</feature>
<evidence type="ECO:0000259" key="10">
    <source>
        <dbReference type="PROSITE" id="PS50850"/>
    </source>
</evidence>
<feature type="transmembrane region" description="Helical" evidence="9">
    <location>
        <begin position="200"/>
        <end position="218"/>
    </location>
</feature>
<feature type="transmembrane region" description="Helical" evidence="9">
    <location>
        <begin position="378"/>
        <end position="399"/>
    </location>
</feature>
<dbReference type="PANTHER" id="PTHR23517:SF15">
    <property type="entry name" value="PROTON-DEPENDENT OLIGOPEPTIDE FAMILY TRANSPORT PROTEIN"/>
    <property type="match status" value="1"/>
</dbReference>
<feature type="transmembrane region" description="Helical" evidence="9">
    <location>
        <begin position="135"/>
        <end position="161"/>
    </location>
</feature>
<name>A0A4U6QME1_9ACTN</name>
<evidence type="ECO:0000313" key="12">
    <source>
        <dbReference type="Proteomes" id="UP000306985"/>
    </source>
</evidence>
<comment type="caution">
    <text evidence="11">The sequence shown here is derived from an EMBL/GenBank/DDBJ whole genome shotgun (WGS) entry which is preliminary data.</text>
</comment>
<dbReference type="InterPro" id="IPR005279">
    <property type="entry name" value="Dipep/tripep_permease"/>
</dbReference>
<evidence type="ECO:0000256" key="4">
    <source>
        <dbReference type="ARBA" id="ARBA00022475"/>
    </source>
</evidence>
<dbReference type="Gene3D" id="1.20.1250.20">
    <property type="entry name" value="MFS general substrate transporter like domains"/>
    <property type="match status" value="1"/>
</dbReference>
<sequence length="504" mass="53239">MSTHDDHQAGSTIPPAGTARVAAHLGVDDHSFLGQPRQLATLFTVEAFERFSFYGMQGLLLFYLYYATADGGLGLDKGQATSIVGAYGGLVYLSTILGAWLADRILGAERTLFCAAVLVMAGHISLAVLPDLLGVGVGLVLIAFGSGGVKANATSLVGTLYDEQDLRRDAGFSIYYFGINLGAFAGPLLTGLLWGWQGFHWGFGLAAVGMAVGLTVYARGRKNLPDDGDVVPNPLPPAGRRRMALIGAGVVVLVAALALSGVLAVDRLAAGVVTVVVVASIAYFVVIIRSKGVTPVERRRVIAFIPLFVVLAVFWSLYQQQFTVVAEYADKQLNRDVFGWEMPPSWVNSINPVFVMILSLVFAAVWTKLGDRAPSTPIKFAAAVAVMGVAFLLFIPMASSVPNSAPLWGLVGVLFVFTVAELLISPVSLSLATKLAPQRFTTQMVGLLFLASALGTAMAGVLARYYSDQVQVTYFSTLGGVAIAVGVGLALFARPISRLMGGVK</sequence>
<evidence type="ECO:0000256" key="8">
    <source>
        <dbReference type="RuleBase" id="RU003755"/>
    </source>
</evidence>
<dbReference type="AlphaFoldDB" id="A0A4U6QME1"/>
<dbReference type="PANTHER" id="PTHR23517">
    <property type="entry name" value="RESISTANCE PROTEIN MDTM, PUTATIVE-RELATED-RELATED"/>
    <property type="match status" value="1"/>
</dbReference>
<dbReference type="EMBL" id="SZZH01000001">
    <property type="protein sequence ID" value="TKV61519.1"/>
    <property type="molecule type" value="Genomic_DNA"/>
</dbReference>
<dbReference type="Proteomes" id="UP000306985">
    <property type="component" value="Unassembled WGS sequence"/>
</dbReference>
<evidence type="ECO:0000256" key="9">
    <source>
        <dbReference type="SAM" id="Phobius"/>
    </source>
</evidence>
<evidence type="ECO:0000256" key="7">
    <source>
        <dbReference type="ARBA" id="ARBA00023136"/>
    </source>
</evidence>
<feature type="transmembrane region" description="Helical" evidence="9">
    <location>
        <begin position="243"/>
        <end position="262"/>
    </location>
</feature>
<keyword evidence="4" id="KW-1003">Cell membrane</keyword>
<evidence type="ECO:0000313" key="11">
    <source>
        <dbReference type="EMBL" id="TKV61519.1"/>
    </source>
</evidence>
<dbReference type="RefSeq" id="WP_137448824.1">
    <property type="nucleotide sequence ID" value="NZ_SZZH01000001.1"/>
</dbReference>
<dbReference type="InterPro" id="IPR000109">
    <property type="entry name" value="POT_fam"/>
</dbReference>
<protein>
    <submittedName>
        <fullName evidence="11">MFS transporter</fullName>
    </submittedName>
</protein>
<keyword evidence="5 8" id="KW-0812">Transmembrane</keyword>
<accession>A0A4U6QME1</accession>
<gene>
    <name evidence="11" type="ORF">FDO65_08090</name>
</gene>
<dbReference type="InterPro" id="IPR050171">
    <property type="entry name" value="MFS_Transporters"/>
</dbReference>
<evidence type="ECO:0000256" key="6">
    <source>
        <dbReference type="ARBA" id="ARBA00022989"/>
    </source>
</evidence>
<feature type="transmembrane region" description="Helical" evidence="9">
    <location>
        <begin position="472"/>
        <end position="492"/>
    </location>
</feature>
<feature type="transmembrane region" description="Helical" evidence="9">
    <location>
        <begin position="405"/>
        <end position="424"/>
    </location>
</feature>
<dbReference type="OrthoDB" id="9772725at2"/>
<feature type="domain" description="Major facilitator superfamily (MFS) profile" evidence="10">
    <location>
        <begin position="42"/>
        <end position="498"/>
    </location>
</feature>
<keyword evidence="12" id="KW-1185">Reference proteome</keyword>
<feature type="transmembrane region" description="Helical" evidence="9">
    <location>
        <begin position="173"/>
        <end position="194"/>
    </location>
</feature>
<dbReference type="Pfam" id="PF00854">
    <property type="entry name" value="PTR2"/>
    <property type="match status" value="1"/>
</dbReference>
<dbReference type="PROSITE" id="PS01023">
    <property type="entry name" value="PTR2_2"/>
    <property type="match status" value="1"/>
</dbReference>
<organism evidence="11 12">
    <name type="scientific">Nakamurella flava</name>
    <dbReference type="NCBI Taxonomy" id="2576308"/>
    <lineage>
        <taxon>Bacteria</taxon>
        <taxon>Bacillati</taxon>
        <taxon>Actinomycetota</taxon>
        <taxon>Actinomycetes</taxon>
        <taxon>Nakamurellales</taxon>
        <taxon>Nakamurellaceae</taxon>
        <taxon>Nakamurella</taxon>
    </lineage>
</organism>
<dbReference type="GO" id="GO:1904680">
    <property type="term" value="F:peptide transmembrane transporter activity"/>
    <property type="evidence" value="ECO:0007669"/>
    <property type="project" value="InterPro"/>
</dbReference>